<dbReference type="Proteomes" id="UP000095329">
    <property type="component" value="Unassembled WGS sequence"/>
</dbReference>
<keyword evidence="3 7" id="KW-0812">Transmembrane</keyword>
<evidence type="ECO:0000256" key="3">
    <source>
        <dbReference type="ARBA" id="ARBA00022692"/>
    </source>
</evidence>
<reference evidence="9 10" key="1">
    <citation type="journal article" date="2013" name="Genome Announc.">
        <title>Genome Sequence of Streptomyces violaceusniger Strain SPC6, a Halotolerant Streptomycete That Exhibits Rapid Growth and Development.</title>
        <authorList>
            <person name="Chen X."/>
            <person name="Zhang B."/>
            <person name="Zhang W."/>
            <person name="Wu X."/>
            <person name="Zhang M."/>
            <person name="Chen T."/>
            <person name="Liu G."/>
            <person name="Dyson P."/>
        </authorList>
    </citation>
    <scope>NUCLEOTIDE SEQUENCE [LARGE SCALE GENOMIC DNA]</scope>
    <source>
        <strain evidence="9 10">SPC6</strain>
    </source>
</reference>
<dbReference type="STRING" id="1306406.J116_015675"/>
<feature type="region of interest" description="Disordered" evidence="6">
    <location>
        <begin position="306"/>
        <end position="352"/>
    </location>
</feature>
<dbReference type="SUPFAM" id="SSF103481">
    <property type="entry name" value="Multidrug resistance efflux transporter EmrE"/>
    <property type="match status" value="2"/>
</dbReference>
<proteinExistence type="inferred from homology"/>
<dbReference type="PANTHER" id="PTHR32322">
    <property type="entry name" value="INNER MEMBRANE TRANSPORTER"/>
    <property type="match status" value="1"/>
</dbReference>
<dbReference type="InterPro" id="IPR000620">
    <property type="entry name" value="EamA_dom"/>
</dbReference>
<comment type="subcellular location">
    <subcellularLocation>
        <location evidence="1">Membrane</location>
        <topology evidence="1">Multi-pass membrane protein</topology>
    </subcellularLocation>
</comment>
<dbReference type="Pfam" id="PF00892">
    <property type="entry name" value="EamA"/>
    <property type="match status" value="2"/>
</dbReference>
<dbReference type="InterPro" id="IPR050638">
    <property type="entry name" value="AA-Vitamin_Transporters"/>
</dbReference>
<feature type="transmembrane region" description="Helical" evidence="7">
    <location>
        <begin position="131"/>
        <end position="149"/>
    </location>
</feature>
<dbReference type="EMBL" id="ASHX02000001">
    <property type="protein sequence ID" value="OEJ95711.1"/>
    <property type="molecule type" value="Genomic_DNA"/>
</dbReference>
<evidence type="ECO:0000256" key="5">
    <source>
        <dbReference type="ARBA" id="ARBA00023136"/>
    </source>
</evidence>
<evidence type="ECO:0000256" key="4">
    <source>
        <dbReference type="ARBA" id="ARBA00022989"/>
    </source>
</evidence>
<feature type="transmembrane region" description="Helical" evidence="7">
    <location>
        <begin position="191"/>
        <end position="208"/>
    </location>
</feature>
<comment type="caution">
    <text evidence="9">The sequence shown here is derived from an EMBL/GenBank/DDBJ whole genome shotgun (WGS) entry which is preliminary data.</text>
</comment>
<feature type="transmembrane region" description="Helical" evidence="7">
    <location>
        <begin position="98"/>
        <end position="122"/>
    </location>
</feature>
<feature type="transmembrane region" description="Helical" evidence="7">
    <location>
        <begin position="76"/>
        <end position="92"/>
    </location>
</feature>
<dbReference type="OrthoDB" id="9814238at2"/>
<organism evidence="9 10">
    <name type="scientific">Streptomyces thermolilacinus SPC6</name>
    <dbReference type="NCBI Taxonomy" id="1306406"/>
    <lineage>
        <taxon>Bacteria</taxon>
        <taxon>Bacillati</taxon>
        <taxon>Actinomycetota</taxon>
        <taxon>Actinomycetes</taxon>
        <taxon>Kitasatosporales</taxon>
        <taxon>Streptomycetaceae</taxon>
        <taxon>Streptomyces</taxon>
    </lineage>
</organism>
<evidence type="ECO:0000256" key="2">
    <source>
        <dbReference type="ARBA" id="ARBA00007362"/>
    </source>
</evidence>
<evidence type="ECO:0000259" key="8">
    <source>
        <dbReference type="Pfam" id="PF00892"/>
    </source>
</evidence>
<dbReference type="PANTHER" id="PTHR32322:SF2">
    <property type="entry name" value="EAMA DOMAIN-CONTAINING PROTEIN"/>
    <property type="match status" value="1"/>
</dbReference>
<name>A0A1D3DTQ2_9ACTN</name>
<feature type="domain" description="EamA" evidence="8">
    <location>
        <begin position="18"/>
        <end position="144"/>
    </location>
</feature>
<feature type="transmembrane region" description="Helical" evidence="7">
    <location>
        <begin position="43"/>
        <end position="64"/>
    </location>
</feature>
<gene>
    <name evidence="9" type="ORF">J116_015675</name>
</gene>
<feature type="compositionally biased region" description="Low complexity" evidence="6">
    <location>
        <begin position="306"/>
        <end position="341"/>
    </location>
</feature>
<feature type="transmembrane region" description="Helical" evidence="7">
    <location>
        <begin position="250"/>
        <end position="269"/>
    </location>
</feature>
<dbReference type="InterPro" id="IPR037185">
    <property type="entry name" value="EmrE-like"/>
</dbReference>
<evidence type="ECO:0000313" key="9">
    <source>
        <dbReference type="EMBL" id="OEJ95711.1"/>
    </source>
</evidence>
<feature type="transmembrane region" description="Helical" evidence="7">
    <location>
        <begin position="12"/>
        <end position="31"/>
    </location>
</feature>
<evidence type="ECO:0000256" key="6">
    <source>
        <dbReference type="SAM" id="MobiDB-lite"/>
    </source>
</evidence>
<feature type="transmembrane region" description="Helical" evidence="7">
    <location>
        <begin position="220"/>
        <end position="238"/>
    </location>
</feature>
<comment type="similarity">
    <text evidence="2">Belongs to the EamA transporter family.</text>
</comment>
<dbReference type="AlphaFoldDB" id="A0A1D3DTQ2"/>
<sequence length="352" mass="36779">MSTETRSASTELKGSIELTAAMILSGTLGIFVVESGASPFNVVFFRCLFGAVALGLYCLVRGFFKNHGFTPKKVGLAALGGVFIVFNWAFLFESYESTSITVATVVYHTQPFYVMLLGAVLFRDKITATKLGWLVVAFAGLVLVAGVSLSDFQDGDKSGYLAGLGLALLAAVFYALSTVITKRVTGVKPHLVALIQVVLGIPLLAPFAAFGEMGGMGADWGWLIGLGLIHTCLMYVLMYSSYQKLPTAKIAVLAFVYPAVAMLCDWAVYGHSITLLQALGIPLIVGASLGVNLGWTFGPRRAAAEPAADKPAAGAADKAADSASSSAPLPSGARTTAGTTDAADKITIGESR</sequence>
<accession>A0A1D3DTQ2</accession>
<keyword evidence="10" id="KW-1185">Reference proteome</keyword>
<feature type="transmembrane region" description="Helical" evidence="7">
    <location>
        <begin position="275"/>
        <end position="295"/>
    </location>
</feature>
<protein>
    <submittedName>
        <fullName evidence="9">Multidrug DMT transporter permease</fullName>
    </submittedName>
</protein>
<dbReference type="eggNOG" id="COG0697">
    <property type="taxonomic scope" value="Bacteria"/>
</dbReference>
<feature type="domain" description="EamA" evidence="8">
    <location>
        <begin position="162"/>
        <end position="292"/>
    </location>
</feature>
<evidence type="ECO:0000256" key="7">
    <source>
        <dbReference type="SAM" id="Phobius"/>
    </source>
</evidence>
<keyword evidence="5 7" id="KW-0472">Membrane</keyword>
<dbReference type="GO" id="GO:0016020">
    <property type="term" value="C:membrane"/>
    <property type="evidence" value="ECO:0007669"/>
    <property type="project" value="UniProtKB-SubCell"/>
</dbReference>
<evidence type="ECO:0000313" key="10">
    <source>
        <dbReference type="Proteomes" id="UP000095329"/>
    </source>
</evidence>
<dbReference type="RefSeq" id="WP_023588019.1">
    <property type="nucleotide sequence ID" value="NZ_ASHX02000001.1"/>
</dbReference>
<keyword evidence="4 7" id="KW-1133">Transmembrane helix</keyword>
<feature type="transmembrane region" description="Helical" evidence="7">
    <location>
        <begin position="161"/>
        <end position="179"/>
    </location>
</feature>
<evidence type="ECO:0000256" key="1">
    <source>
        <dbReference type="ARBA" id="ARBA00004141"/>
    </source>
</evidence>